<gene>
    <name evidence="2" type="ORF">A3G31_08540</name>
</gene>
<dbReference type="AlphaFoldDB" id="A0A1F7SGS1"/>
<feature type="transmembrane region" description="Helical" evidence="1">
    <location>
        <begin position="121"/>
        <end position="143"/>
    </location>
</feature>
<feature type="transmembrane region" description="Helical" evidence="1">
    <location>
        <begin position="194"/>
        <end position="213"/>
    </location>
</feature>
<evidence type="ECO:0008006" key="4">
    <source>
        <dbReference type="Google" id="ProtNLM"/>
    </source>
</evidence>
<evidence type="ECO:0000256" key="1">
    <source>
        <dbReference type="SAM" id="Phobius"/>
    </source>
</evidence>
<feature type="transmembrane region" description="Helical" evidence="1">
    <location>
        <begin position="41"/>
        <end position="63"/>
    </location>
</feature>
<dbReference type="EMBL" id="MGDI01000028">
    <property type="protein sequence ID" value="OGL52955.1"/>
    <property type="molecule type" value="Genomic_DNA"/>
</dbReference>
<dbReference type="STRING" id="1817883.A3G31_08540"/>
<comment type="caution">
    <text evidence="2">The sequence shown here is derived from an EMBL/GenBank/DDBJ whole genome shotgun (WGS) entry which is preliminary data.</text>
</comment>
<feature type="transmembrane region" description="Helical" evidence="1">
    <location>
        <begin position="7"/>
        <end position="29"/>
    </location>
</feature>
<keyword evidence="1" id="KW-0472">Membrane</keyword>
<evidence type="ECO:0000313" key="2">
    <source>
        <dbReference type="EMBL" id="OGL52955.1"/>
    </source>
</evidence>
<protein>
    <recommendedName>
        <fullName evidence="4">VanZ-like domain-containing protein</fullName>
    </recommendedName>
</protein>
<keyword evidence="1" id="KW-0812">Transmembrane</keyword>
<sequence>MIKLKIFFDWLQVFLFSIIIFLTIPYTPLLWKVLSQDQKSFVIFGIYLLSFSFIFSILIYLFFYKKERMLLPYLWLLIIAFLYILLLKNLNEFPVEKIHLVEYGILGLLTFKALKNSIKDLTVYILSFVITFYVGMFDEVIQWIVPNRVGTIEDVWLNVKSSLLILMLIGLVIKPKEITTNMHLRDLKRTYIPISLAVIVTGIFINTIHGFGFRIEVNDYIEAYSRFSKTELRLINNLLKNDSFLLESTAKKFESVDVLNLKILSEDGKRLTFFKEAADHKWERDHSFSKKRFIKSLNEQIILMNYYSSLFYFDFFKWSDGKKIFVERFFQNELSEKRIYKSPVCGILITEFSKLHMWVFIIFTTVIFTILFIKTKG</sequence>
<proteinExistence type="predicted"/>
<evidence type="ECO:0000313" key="3">
    <source>
        <dbReference type="Proteomes" id="UP000178082"/>
    </source>
</evidence>
<accession>A0A1F7SGS1</accession>
<organism evidence="2 3">
    <name type="scientific">Candidatus Schekmanbacteria bacterium RIFCSPLOWO2_12_FULL_38_15</name>
    <dbReference type="NCBI Taxonomy" id="1817883"/>
    <lineage>
        <taxon>Bacteria</taxon>
        <taxon>Candidatus Schekmaniibacteriota</taxon>
    </lineage>
</organism>
<feature type="transmembrane region" description="Helical" evidence="1">
    <location>
        <begin position="155"/>
        <end position="173"/>
    </location>
</feature>
<keyword evidence="1" id="KW-1133">Transmembrane helix</keyword>
<name>A0A1F7SGS1_9BACT</name>
<feature type="transmembrane region" description="Helical" evidence="1">
    <location>
        <begin position="70"/>
        <end position="86"/>
    </location>
</feature>
<dbReference type="NCBIfam" id="NF037970">
    <property type="entry name" value="vanZ_1"/>
    <property type="match status" value="1"/>
</dbReference>
<feature type="transmembrane region" description="Helical" evidence="1">
    <location>
        <begin position="355"/>
        <end position="373"/>
    </location>
</feature>
<dbReference type="Proteomes" id="UP000178082">
    <property type="component" value="Unassembled WGS sequence"/>
</dbReference>
<reference evidence="2 3" key="1">
    <citation type="journal article" date="2016" name="Nat. Commun.">
        <title>Thousands of microbial genomes shed light on interconnected biogeochemical processes in an aquifer system.</title>
        <authorList>
            <person name="Anantharaman K."/>
            <person name="Brown C.T."/>
            <person name="Hug L.A."/>
            <person name="Sharon I."/>
            <person name="Castelle C.J."/>
            <person name="Probst A.J."/>
            <person name="Thomas B.C."/>
            <person name="Singh A."/>
            <person name="Wilkins M.J."/>
            <person name="Karaoz U."/>
            <person name="Brodie E.L."/>
            <person name="Williams K.H."/>
            <person name="Hubbard S.S."/>
            <person name="Banfield J.F."/>
        </authorList>
    </citation>
    <scope>NUCLEOTIDE SEQUENCE [LARGE SCALE GENOMIC DNA]</scope>
</reference>